<proteinExistence type="predicted"/>
<dbReference type="Proteomes" id="UP000589036">
    <property type="component" value="Unassembled WGS sequence"/>
</dbReference>
<accession>A0A852TW51</accession>
<gene>
    <name evidence="1" type="ORF">HDA32_003278</name>
</gene>
<evidence type="ECO:0000313" key="1">
    <source>
        <dbReference type="EMBL" id="NYE48158.1"/>
    </source>
</evidence>
<evidence type="ECO:0000313" key="2">
    <source>
        <dbReference type="Proteomes" id="UP000589036"/>
    </source>
</evidence>
<name>A0A852TW51_9ACTN</name>
<keyword evidence="2" id="KW-1185">Reference proteome</keyword>
<reference evidence="1 2" key="1">
    <citation type="submission" date="2020-07" db="EMBL/GenBank/DDBJ databases">
        <title>Sequencing the genomes of 1000 actinobacteria strains.</title>
        <authorList>
            <person name="Klenk H.-P."/>
        </authorList>
    </citation>
    <scope>NUCLEOTIDE SEQUENCE [LARGE SCALE GENOMIC DNA]</scope>
    <source>
        <strain evidence="1 2">CXB654</strain>
    </source>
</reference>
<protein>
    <submittedName>
        <fullName evidence="1">Uncharacterized protein</fullName>
    </submittedName>
</protein>
<comment type="caution">
    <text evidence="1">The sequence shown here is derived from an EMBL/GenBank/DDBJ whole genome shotgun (WGS) entry which is preliminary data.</text>
</comment>
<organism evidence="1 2">
    <name type="scientific">Spinactinospora alkalitolerans</name>
    <dbReference type="NCBI Taxonomy" id="687207"/>
    <lineage>
        <taxon>Bacteria</taxon>
        <taxon>Bacillati</taxon>
        <taxon>Actinomycetota</taxon>
        <taxon>Actinomycetes</taxon>
        <taxon>Streptosporangiales</taxon>
        <taxon>Nocardiopsidaceae</taxon>
        <taxon>Spinactinospora</taxon>
    </lineage>
</organism>
<dbReference type="AlphaFoldDB" id="A0A852TW51"/>
<sequence length="53" mass="5840">MRETREAVRECGDHLILDGEFFGTDRCHSTRQNLMERLGAVGLPPQGSAPGAR</sequence>
<dbReference type="EMBL" id="JACCCC010000001">
    <property type="protein sequence ID" value="NYE48158.1"/>
    <property type="molecule type" value="Genomic_DNA"/>
</dbReference>